<proteinExistence type="predicted"/>
<gene>
    <name evidence="1" type="ORF">BDR25DRAFT_306076</name>
</gene>
<comment type="caution">
    <text evidence="1">The sequence shown here is derived from an EMBL/GenBank/DDBJ whole genome shotgun (WGS) entry which is preliminary data.</text>
</comment>
<organism evidence="1 2">
    <name type="scientific">Lindgomyces ingoldianus</name>
    <dbReference type="NCBI Taxonomy" id="673940"/>
    <lineage>
        <taxon>Eukaryota</taxon>
        <taxon>Fungi</taxon>
        <taxon>Dikarya</taxon>
        <taxon>Ascomycota</taxon>
        <taxon>Pezizomycotina</taxon>
        <taxon>Dothideomycetes</taxon>
        <taxon>Pleosporomycetidae</taxon>
        <taxon>Pleosporales</taxon>
        <taxon>Lindgomycetaceae</taxon>
        <taxon>Lindgomyces</taxon>
    </lineage>
</organism>
<accession>A0ACB6QIY7</accession>
<keyword evidence="2" id="KW-1185">Reference proteome</keyword>
<dbReference type="Proteomes" id="UP000799755">
    <property type="component" value="Unassembled WGS sequence"/>
</dbReference>
<sequence length="58" mass="6604">MQDKLGNDSGQLNNRRRGKKKVGFDKRMRGGTCVINGFLWRQKGMFEAVIDTAIAYLI</sequence>
<protein>
    <submittedName>
        <fullName evidence="1">Uncharacterized protein</fullName>
    </submittedName>
</protein>
<evidence type="ECO:0000313" key="1">
    <source>
        <dbReference type="EMBL" id="KAF2466553.1"/>
    </source>
</evidence>
<name>A0ACB6QIY7_9PLEO</name>
<reference evidence="1" key="1">
    <citation type="journal article" date="2020" name="Stud. Mycol.">
        <title>101 Dothideomycetes genomes: a test case for predicting lifestyles and emergence of pathogens.</title>
        <authorList>
            <person name="Haridas S."/>
            <person name="Albert R."/>
            <person name="Binder M."/>
            <person name="Bloem J."/>
            <person name="Labutti K."/>
            <person name="Salamov A."/>
            <person name="Andreopoulos B."/>
            <person name="Baker S."/>
            <person name="Barry K."/>
            <person name="Bills G."/>
            <person name="Bluhm B."/>
            <person name="Cannon C."/>
            <person name="Castanera R."/>
            <person name="Culley D."/>
            <person name="Daum C."/>
            <person name="Ezra D."/>
            <person name="Gonzalez J."/>
            <person name="Henrissat B."/>
            <person name="Kuo A."/>
            <person name="Liang C."/>
            <person name="Lipzen A."/>
            <person name="Lutzoni F."/>
            <person name="Magnuson J."/>
            <person name="Mondo S."/>
            <person name="Nolan M."/>
            <person name="Ohm R."/>
            <person name="Pangilinan J."/>
            <person name="Park H.-J."/>
            <person name="Ramirez L."/>
            <person name="Alfaro M."/>
            <person name="Sun H."/>
            <person name="Tritt A."/>
            <person name="Yoshinaga Y."/>
            <person name="Zwiers L.-H."/>
            <person name="Turgeon B."/>
            <person name="Goodwin S."/>
            <person name="Spatafora J."/>
            <person name="Crous P."/>
            <person name="Grigoriev I."/>
        </authorList>
    </citation>
    <scope>NUCLEOTIDE SEQUENCE</scope>
    <source>
        <strain evidence="1">ATCC 200398</strain>
    </source>
</reference>
<evidence type="ECO:0000313" key="2">
    <source>
        <dbReference type="Proteomes" id="UP000799755"/>
    </source>
</evidence>
<dbReference type="EMBL" id="MU003524">
    <property type="protein sequence ID" value="KAF2466553.1"/>
    <property type="molecule type" value="Genomic_DNA"/>
</dbReference>